<reference evidence="16" key="1">
    <citation type="submission" date="2004-11" db="EMBL/GenBank/DDBJ databases">
        <authorList>
            <consortium name="The German cDNA Consortium"/>
            <person name="Ottenwaelder B."/>
            <person name="Obermaier B."/>
            <person name="Deutschenbaur S."/>
            <person name="Schaipp A."/>
            <person name="Mewes H.W."/>
            <person name="Weil B."/>
            <person name="Amid C."/>
            <person name="Osanger A."/>
            <person name="Fobo G."/>
            <person name="Han M."/>
            <person name="Wiemann S."/>
        </authorList>
    </citation>
    <scope>NUCLEOTIDE SEQUENCE</scope>
    <source>
        <tissue evidence="16">Kidney</tissue>
    </source>
</reference>
<evidence type="ECO:0000313" key="16">
    <source>
        <dbReference type="EMBL" id="CAH90820.1"/>
    </source>
</evidence>
<sequence>MAALAEHKDDCISKEIFKSIGTDETVQGQGSRRLISFSLSDFQAMGLKKGMFFNPDPYLKISIQPGKHSIFPALPHHGQERRSKIIGNTVNPIWQAEQFSFVSLPTDVLEIEVKDKFAKSRPIIKRFLGKLSMPVQRLLERHAIGDRVVSYTLGRRLPTDHVSGQLQFRFEITSSIHPDDEEISLSTEPESAQIQDSPMNNLMESGSGEPRSEAPESSESWKPEQLGEGSVPDGPGNQSMELSRPAEEAAVITEAGDQGMVSVGPEGAGELLAQVQKDIQPAPSAEELAEQLDLGEEASALLLEDGEAPASTKEEPLEEEATTQSRAGREEEEKEQEEEEGDVSTLEQGEGRLQLRASVKRKSRPCSLPVSELETVIASACGDPETPRTHYIRIHTLLHSMPSAQGGSAAEEEDGAEEESTLKDSSEKDGLSEVDTMAADPSALEEDREEPEGATPGTAHPGHSEGHFPSLANGAAQDGDTHPSTGSESDSSPRQGGDHSCEGCDASCCSPSCYSSSCYSTSCYSSSCYSASCYSPSCYNGNKFASHTRFSSVDSAKISESTVFSSQDDEEEENSAFESVPDSMQSPELDPESTNGAGPWQDELAAPSGHVERTPEGLESPVAGPSNRREGECPILHNSQPVSQLPSLRPEHHHYPTIDEPLPPNWEARIDSHGRVFYVDHVNRTTTWQRPTAAATPDGMRRSGSIQQMEQLNRRYQNIQRTIATERSEEDSGSQSCEQAPAGGGGGGGSDSEAESSQSSLDLRRDGSLSPVNSQKITLLLQSPAVKFITNPEFFTVLHANYSAYRVFTSSTCLKHMILKVRRDARNFERYQHNRDLVNFINMFADTRLELPRGWEIKTDQQGKSFFVDHNSRATTFIDPRIPLQNGRLPNHLTHRQHLQRLRSYSAGEASEVSRNRGASLLARPGHSLVAAIRSQHQHESLPLAYNDKIVAFLRQPNIFEMLQERQPSLARNHTLREKIHYIRTEGNHGLEKLSCDADLVILLSLFEEEIMSYVPLQAAFHPGYSFSPRCSPCSSPQNSPGLQRASARAPSPYRRDFEAKLRNFYRKLEAKGFGQGPGKIKLIIRRDHLLEGTFNQVMAYSRKELQRNKLYVTFVGEEGLDYSGPSREFFFLLSQELFNPYYGLFEYSANDTYTVQISPMSAFVENHLEWFRFSGRILGLALIHQYLLDAFFTRPFYKALLRLPCDLSDLEYLDEEFHQSLQWMKDNNITDILDLTFTVNEEVFGQVTERELKSGGANTQVTEKNKKEYIERMVKWRVERGVVQQTEALVRGFYEVVDSRLVSVFDARELELVIAGTAEIDLNDWRNNTEYRGGYHDGHLVIRWFWAAVERFNNEQRLRLLQFVTGTSSVPYEGFAALRGSNGLRRFCIEKWGKITSLPRAHTCFNRLDLPPYPSYSMLYEKLLTAVEETSTFGLE</sequence>
<dbReference type="InterPro" id="IPR000569">
    <property type="entry name" value="HECT_dom"/>
</dbReference>
<dbReference type="GO" id="GO:0006511">
    <property type="term" value="P:ubiquitin-dependent protein catabolic process"/>
    <property type="evidence" value="ECO:0007669"/>
    <property type="project" value="TreeGrafter"/>
</dbReference>
<proteinExistence type="evidence at transcript level"/>
<dbReference type="InterPro" id="IPR040524">
    <property type="entry name" value="HECW1_helix"/>
</dbReference>
<dbReference type="SMART" id="SM00239">
    <property type="entry name" value="C2"/>
    <property type="match status" value="1"/>
</dbReference>
<feature type="domain" description="HECT" evidence="15">
    <location>
        <begin position="1102"/>
        <end position="1437"/>
    </location>
</feature>
<evidence type="ECO:0000256" key="11">
    <source>
        <dbReference type="PROSITE-ProRule" id="PRU00104"/>
    </source>
</evidence>
<feature type="compositionally biased region" description="Acidic residues" evidence="12">
    <location>
        <begin position="410"/>
        <end position="419"/>
    </location>
</feature>
<dbReference type="Gene3D" id="2.60.40.150">
    <property type="entry name" value="C2 domain"/>
    <property type="match status" value="1"/>
</dbReference>
<name>Q5RBP0_PONAB</name>
<dbReference type="FunFam" id="3.90.1750.10:FF:000036">
    <property type="entry name" value="E3 ubiquitin-protein ligase HECW2"/>
    <property type="match status" value="1"/>
</dbReference>
<keyword evidence="9 11" id="KW-0833">Ubl conjugation pathway</keyword>
<dbReference type="Gene3D" id="3.30.2410.10">
    <property type="entry name" value="Hect, E3 ligase catalytic domain"/>
    <property type="match status" value="1"/>
</dbReference>
<feature type="compositionally biased region" description="Polar residues" evidence="12">
    <location>
        <begin position="482"/>
        <end position="494"/>
    </location>
</feature>
<dbReference type="SMART" id="SM00456">
    <property type="entry name" value="WW"/>
    <property type="match status" value="2"/>
</dbReference>
<dbReference type="SUPFAM" id="SSF56204">
    <property type="entry name" value="Hect, E3 ligase catalytic domain"/>
    <property type="match status" value="1"/>
</dbReference>
<dbReference type="EC" id="2.3.2.26" evidence="4"/>
<keyword evidence="7" id="KW-0808">Transferase</keyword>
<dbReference type="InterPro" id="IPR035892">
    <property type="entry name" value="C2_domain_sf"/>
</dbReference>
<feature type="active site" description="Glycyl thioester intermediate" evidence="11">
    <location>
        <position position="1405"/>
    </location>
</feature>
<dbReference type="InterPro" id="IPR000008">
    <property type="entry name" value="C2_dom"/>
</dbReference>
<comment type="catalytic activity">
    <reaction evidence="1">
        <text>S-ubiquitinyl-[E2 ubiquitin-conjugating enzyme]-L-cysteine + [acceptor protein]-L-lysine = [E2 ubiquitin-conjugating enzyme]-L-cysteine + N(6)-ubiquitinyl-[acceptor protein]-L-lysine.</text>
        <dbReference type="EC" id="2.3.2.26"/>
    </reaction>
</comment>
<protein>
    <recommendedName>
        <fullName evidence="4">HECT-type E3 ubiquitin transferase</fullName>
        <ecNumber evidence="4">2.3.2.26</ecNumber>
    </recommendedName>
</protein>
<dbReference type="KEGG" id="pon:100172376"/>
<feature type="compositionally biased region" description="Polar residues" evidence="12">
    <location>
        <begin position="582"/>
        <end position="596"/>
    </location>
</feature>
<dbReference type="FunFam" id="3.30.2410.10:FF:000002">
    <property type="entry name" value="E3 ubiquitin-protein ligase HECW2"/>
    <property type="match status" value="1"/>
</dbReference>
<evidence type="ECO:0000256" key="4">
    <source>
        <dbReference type="ARBA" id="ARBA00012485"/>
    </source>
</evidence>
<dbReference type="GO" id="GO:0061630">
    <property type="term" value="F:ubiquitin protein ligase activity"/>
    <property type="evidence" value="ECO:0007669"/>
    <property type="project" value="UniProtKB-EC"/>
</dbReference>
<dbReference type="Pfam" id="PF00168">
    <property type="entry name" value="C2"/>
    <property type="match status" value="1"/>
</dbReference>
<dbReference type="SMART" id="SM00119">
    <property type="entry name" value="HECTc"/>
    <property type="match status" value="1"/>
</dbReference>
<dbReference type="UniPathway" id="UPA00143"/>
<accession>Q5RBP0</accession>
<comment type="pathway">
    <text evidence="3">Protein modification; protein ubiquitination.</text>
</comment>
<feature type="region of interest" description="Disordered" evidence="12">
    <location>
        <begin position="179"/>
        <end position="248"/>
    </location>
</feature>
<dbReference type="PROSITE" id="PS50004">
    <property type="entry name" value="C2"/>
    <property type="match status" value="1"/>
</dbReference>
<dbReference type="InterPro" id="IPR035983">
    <property type="entry name" value="Hect_E3_ubiquitin_ligase"/>
</dbReference>
<dbReference type="GO" id="GO:0048814">
    <property type="term" value="P:regulation of dendrite morphogenesis"/>
    <property type="evidence" value="ECO:0007669"/>
    <property type="project" value="TreeGrafter"/>
</dbReference>
<feature type="compositionally biased region" description="Basic and acidic residues" evidence="12">
    <location>
        <begin position="210"/>
        <end position="222"/>
    </location>
</feature>
<feature type="domain" description="WW" evidence="14">
    <location>
        <begin position="849"/>
        <end position="882"/>
    </location>
</feature>
<evidence type="ECO:0000256" key="6">
    <source>
        <dbReference type="ARBA" id="ARBA00022553"/>
    </source>
</evidence>
<dbReference type="OrthoDB" id="5987976at2759"/>
<dbReference type="EMBL" id="CR858598">
    <property type="protein sequence ID" value="CAH90820.1"/>
    <property type="molecule type" value="mRNA"/>
</dbReference>
<organism evidence="16">
    <name type="scientific">Pongo abelii</name>
    <name type="common">Sumatran orangutan</name>
    <name type="synonym">Pongo pygmaeus abelii</name>
    <dbReference type="NCBI Taxonomy" id="9601"/>
    <lineage>
        <taxon>Eukaryota</taxon>
        <taxon>Metazoa</taxon>
        <taxon>Chordata</taxon>
        <taxon>Craniata</taxon>
        <taxon>Vertebrata</taxon>
        <taxon>Euteleostomi</taxon>
        <taxon>Mammalia</taxon>
        <taxon>Eutheria</taxon>
        <taxon>Euarchontoglires</taxon>
        <taxon>Primates</taxon>
        <taxon>Haplorrhini</taxon>
        <taxon>Catarrhini</taxon>
        <taxon>Hominidae</taxon>
        <taxon>Pongo</taxon>
    </lineage>
</organism>
<dbReference type="FunFam" id="2.20.70.10:FF:000007">
    <property type="entry name" value="E3 ubiquitin-protein ligase HECW2 isoform X1"/>
    <property type="match status" value="1"/>
</dbReference>
<feature type="compositionally biased region" description="Acidic residues" evidence="12">
    <location>
        <begin position="330"/>
        <end position="342"/>
    </location>
</feature>
<evidence type="ECO:0000256" key="1">
    <source>
        <dbReference type="ARBA" id="ARBA00000885"/>
    </source>
</evidence>
<dbReference type="SUPFAM" id="SSF51045">
    <property type="entry name" value="WW domain"/>
    <property type="match status" value="2"/>
</dbReference>
<dbReference type="GO" id="GO:0016567">
    <property type="term" value="P:protein ubiquitination"/>
    <property type="evidence" value="ECO:0007669"/>
    <property type="project" value="UniProtKB-UniPathway"/>
</dbReference>
<dbReference type="SUPFAM" id="SSF49562">
    <property type="entry name" value="C2 domain (Calcium/lipid-binding domain, CaLB)"/>
    <property type="match status" value="1"/>
</dbReference>
<dbReference type="InterPro" id="IPR036020">
    <property type="entry name" value="WW_dom_sf"/>
</dbReference>
<dbReference type="FunFam" id="2.60.40.150:FF:000035">
    <property type="entry name" value="LOW QUALITY PROTEIN: E3 ubiquitin-protein ligase HECW2"/>
    <property type="match status" value="1"/>
</dbReference>
<feature type="compositionally biased region" description="Basic and acidic residues" evidence="12">
    <location>
        <begin position="420"/>
        <end position="431"/>
    </location>
</feature>
<evidence type="ECO:0000256" key="2">
    <source>
        <dbReference type="ARBA" id="ARBA00004496"/>
    </source>
</evidence>
<dbReference type="InterPro" id="IPR050409">
    <property type="entry name" value="E3_ubiq-protein_ligase"/>
</dbReference>
<dbReference type="PROSITE" id="PS50020">
    <property type="entry name" value="WW_DOMAIN_2"/>
    <property type="match status" value="2"/>
</dbReference>
<feature type="region of interest" description="Disordered" evidence="12">
    <location>
        <begin position="561"/>
        <end position="646"/>
    </location>
</feature>
<dbReference type="CDD" id="cd00201">
    <property type="entry name" value="WW"/>
    <property type="match status" value="2"/>
</dbReference>
<evidence type="ECO:0000259" key="13">
    <source>
        <dbReference type="PROSITE" id="PS50004"/>
    </source>
</evidence>
<dbReference type="PROSITE" id="PS01159">
    <property type="entry name" value="WW_DOMAIN_1"/>
    <property type="match status" value="2"/>
</dbReference>
<dbReference type="GO" id="GO:0005737">
    <property type="term" value="C:cytoplasm"/>
    <property type="evidence" value="ECO:0007669"/>
    <property type="project" value="UniProtKB-SubCell"/>
</dbReference>
<evidence type="ECO:0000259" key="14">
    <source>
        <dbReference type="PROSITE" id="PS50020"/>
    </source>
</evidence>
<dbReference type="CDD" id="cd00078">
    <property type="entry name" value="HECTc"/>
    <property type="match status" value="1"/>
</dbReference>
<evidence type="ECO:0000256" key="9">
    <source>
        <dbReference type="ARBA" id="ARBA00022786"/>
    </source>
</evidence>
<feature type="region of interest" description="Disordered" evidence="12">
    <location>
        <begin position="272"/>
        <end position="369"/>
    </location>
</feature>
<evidence type="ECO:0000259" key="15">
    <source>
        <dbReference type="PROSITE" id="PS50237"/>
    </source>
</evidence>
<dbReference type="FunFam" id="3.30.2160.10:FF:000005">
    <property type="entry name" value="E3 ubiquitin-protein ligase HECW2 isoform X1"/>
    <property type="match status" value="1"/>
</dbReference>
<dbReference type="PANTHER" id="PTHR11254:SF79">
    <property type="entry name" value="E3 UBIQUITIN-PROTEIN LIGASE HECW1"/>
    <property type="match status" value="1"/>
</dbReference>
<comment type="subcellular location">
    <subcellularLocation>
        <location evidence="2">Cytoplasm</location>
    </subcellularLocation>
</comment>
<keyword evidence="5" id="KW-0963">Cytoplasm</keyword>
<keyword evidence="10" id="KW-0175">Coiled coil</keyword>
<feature type="region of interest" description="Disordered" evidence="12">
    <location>
        <begin position="397"/>
        <end position="503"/>
    </location>
</feature>
<gene>
    <name evidence="16" type="primary">DKFZp469J1016</name>
</gene>
<evidence type="ECO:0000256" key="5">
    <source>
        <dbReference type="ARBA" id="ARBA00022490"/>
    </source>
</evidence>
<dbReference type="Pfam" id="PF00632">
    <property type="entry name" value="HECT"/>
    <property type="match status" value="1"/>
</dbReference>
<feature type="region of interest" description="Disordered" evidence="12">
    <location>
        <begin position="725"/>
        <end position="769"/>
    </location>
</feature>
<dbReference type="Gene3D" id="3.90.1750.10">
    <property type="entry name" value="Hect, E3 ligase catalytic domains"/>
    <property type="match status" value="1"/>
</dbReference>
<dbReference type="FunFam" id="2.20.70.10:FF:000048">
    <property type="entry name" value="HECT, C2 and WW domain-containing E3 ubiquitin protein ligase 1"/>
    <property type="match status" value="1"/>
</dbReference>
<evidence type="ECO:0000256" key="8">
    <source>
        <dbReference type="ARBA" id="ARBA00022737"/>
    </source>
</evidence>
<feature type="compositionally biased region" description="Acidic residues" evidence="12">
    <location>
        <begin position="443"/>
        <end position="452"/>
    </location>
</feature>
<dbReference type="CDD" id="cd08691">
    <property type="entry name" value="C2_NEDL1-like"/>
    <property type="match status" value="1"/>
</dbReference>
<dbReference type="PANTHER" id="PTHR11254">
    <property type="entry name" value="HECT DOMAIN UBIQUITIN-PROTEIN LIGASE"/>
    <property type="match status" value="1"/>
</dbReference>
<evidence type="ECO:0000256" key="3">
    <source>
        <dbReference type="ARBA" id="ARBA00004906"/>
    </source>
</evidence>
<keyword evidence="6" id="KW-0597">Phosphoprotein</keyword>
<dbReference type="Pfam" id="PF18436">
    <property type="entry name" value="HECW1_helix"/>
    <property type="match status" value="1"/>
</dbReference>
<dbReference type="FunFam" id="3.90.1750.10:FF:000004">
    <property type="entry name" value="E3 ubiquitin-protein ligase HECW2 isoform X1"/>
    <property type="match status" value="1"/>
</dbReference>
<dbReference type="InterPro" id="IPR037795">
    <property type="entry name" value="C2_HECW"/>
</dbReference>
<feature type="domain" description="C2" evidence="13">
    <location>
        <begin position="12"/>
        <end position="148"/>
    </location>
</feature>
<dbReference type="Gene3D" id="2.20.70.10">
    <property type="match status" value="2"/>
</dbReference>
<dbReference type="Gene3D" id="3.30.2160.10">
    <property type="entry name" value="Hect, E3 ligase catalytic domain"/>
    <property type="match status" value="1"/>
</dbReference>
<dbReference type="PROSITE" id="PS50237">
    <property type="entry name" value="HECT"/>
    <property type="match status" value="1"/>
</dbReference>
<feature type="domain" description="WW" evidence="14">
    <location>
        <begin position="660"/>
        <end position="693"/>
    </location>
</feature>
<evidence type="ECO:0000256" key="10">
    <source>
        <dbReference type="ARBA" id="ARBA00023054"/>
    </source>
</evidence>
<evidence type="ECO:0000256" key="7">
    <source>
        <dbReference type="ARBA" id="ARBA00022679"/>
    </source>
</evidence>
<feature type="compositionally biased region" description="Acidic residues" evidence="12">
    <location>
        <begin position="287"/>
        <end position="296"/>
    </location>
</feature>
<keyword evidence="8" id="KW-0677">Repeat</keyword>
<feature type="compositionally biased region" description="Polar residues" evidence="12">
    <location>
        <begin position="637"/>
        <end position="646"/>
    </location>
</feature>
<dbReference type="Pfam" id="PF00397">
    <property type="entry name" value="WW"/>
    <property type="match status" value="1"/>
</dbReference>
<evidence type="ECO:0000256" key="12">
    <source>
        <dbReference type="SAM" id="MobiDB-lite"/>
    </source>
</evidence>
<feature type="compositionally biased region" description="Polar residues" evidence="12">
    <location>
        <begin position="184"/>
        <end position="203"/>
    </location>
</feature>
<dbReference type="InterPro" id="IPR001202">
    <property type="entry name" value="WW_dom"/>
</dbReference>